<organism evidence="3 4">
    <name type="scientific">Polaribacter reichenbachii</name>
    <dbReference type="NCBI Taxonomy" id="996801"/>
    <lineage>
        <taxon>Bacteria</taxon>
        <taxon>Pseudomonadati</taxon>
        <taxon>Bacteroidota</taxon>
        <taxon>Flavobacteriia</taxon>
        <taxon>Flavobacteriales</taxon>
        <taxon>Flavobacteriaceae</taxon>
    </lineage>
</organism>
<dbReference type="SUPFAM" id="SSF81296">
    <property type="entry name" value="E set domains"/>
    <property type="match status" value="3"/>
</dbReference>
<dbReference type="STRING" id="996801.BW723_17190"/>
<proteinExistence type="inferred from homology"/>
<dbReference type="CDD" id="cd02859">
    <property type="entry name" value="E_set_AMPKbeta_like_N"/>
    <property type="match status" value="1"/>
</dbReference>
<dbReference type="InterPro" id="IPR013783">
    <property type="entry name" value="Ig-like_fold"/>
</dbReference>
<dbReference type="EMBL" id="LSFL01000013">
    <property type="protein sequence ID" value="OBY66626.1"/>
    <property type="molecule type" value="Genomic_DNA"/>
</dbReference>
<name>A0A1B8U427_9FLAO</name>
<dbReference type="Proteomes" id="UP000092612">
    <property type="component" value="Unassembled WGS sequence"/>
</dbReference>
<dbReference type="PANTHER" id="PTHR10343">
    <property type="entry name" value="5'-AMP-ACTIVATED PROTEIN KINASE , BETA SUBUNIT"/>
    <property type="match status" value="1"/>
</dbReference>
<dbReference type="Pfam" id="PF16561">
    <property type="entry name" value="AMPK1_CBM"/>
    <property type="match status" value="2"/>
</dbReference>
<dbReference type="Gene3D" id="2.60.40.10">
    <property type="entry name" value="Immunoglobulins"/>
    <property type="match status" value="3"/>
</dbReference>
<dbReference type="InterPro" id="IPR050827">
    <property type="entry name" value="CRP1_MDG1_kinase"/>
</dbReference>
<keyword evidence="4" id="KW-1185">Reference proteome</keyword>
<evidence type="ECO:0000313" key="4">
    <source>
        <dbReference type="Proteomes" id="UP000092612"/>
    </source>
</evidence>
<feature type="domain" description="AMP-activated protein kinase glycogen-binding" evidence="2">
    <location>
        <begin position="235"/>
        <end position="304"/>
    </location>
</feature>
<dbReference type="InterPro" id="IPR014756">
    <property type="entry name" value="Ig_E-set"/>
</dbReference>
<sequence>MNTLNTSSQEKPIKGYKIDGDYIIFTFNKKDYLEATNERNNQKLDFDDFDIEKVVVAGSFNLWSRDNWEMVKVNNNIYQLKKRIDDFNDDFNWEFKFVINNSIWAEPSKEMANIVPAIKDGYRINKYNFKILPVNIKKDGNAKFFLKGYTNAKEVILSGSFNYWNEHLYKMKKTKNGWKLNLQLKPNDYQYRFIVDGNWIEDPDNSNRIPNEFGEYNSVIDIRKKITFFLSDFKNAKKVILAGTFNNWSEDQLKMKKTENGWIYKITLSGGKHHYKFIVDGHWKLDPNNPIKEYDGNGNINSVKMVK</sequence>
<evidence type="ECO:0000259" key="2">
    <source>
        <dbReference type="Pfam" id="PF16561"/>
    </source>
</evidence>
<dbReference type="InterPro" id="IPR032640">
    <property type="entry name" value="AMPK1_CBM"/>
</dbReference>
<evidence type="ECO:0000256" key="1">
    <source>
        <dbReference type="ARBA" id="ARBA00010926"/>
    </source>
</evidence>
<comment type="similarity">
    <text evidence="1">Belongs to the 5'-AMP-activated protein kinase beta subunit family.</text>
</comment>
<feature type="domain" description="AMP-activated protein kinase glycogen-binding" evidence="2">
    <location>
        <begin position="151"/>
        <end position="225"/>
    </location>
</feature>
<evidence type="ECO:0000313" key="3">
    <source>
        <dbReference type="EMBL" id="OBY66626.1"/>
    </source>
</evidence>
<comment type="caution">
    <text evidence="3">The sequence shown here is derived from an EMBL/GenBank/DDBJ whole genome shotgun (WGS) entry which is preliminary data.</text>
</comment>
<dbReference type="KEGG" id="prn:BW723_17190"/>
<accession>A0A1B8U427</accession>
<dbReference type="PANTHER" id="PTHR10343:SF84">
    <property type="entry name" value="5'-AMP-ACTIVATED PROTEIN KINASE SUBUNIT BETA-1"/>
    <property type="match status" value="1"/>
</dbReference>
<protein>
    <recommendedName>
        <fullName evidence="2">AMP-activated protein kinase glycogen-binding domain-containing protein</fullName>
    </recommendedName>
</protein>
<reference evidence="4" key="1">
    <citation type="submission" date="2016-02" db="EMBL/GenBank/DDBJ databases">
        <title>Paenibacillus sp. LPB0068, isolated from Crassostrea gigas.</title>
        <authorList>
            <person name="Shin S.-K."/>
            <person name="Yi H."/>
        </authorList>
    </citation>
    <scope>NUCLEOTIDE SEQUENCE [LARGE SCALE GENOMIC DNA]</scope>
    <source>
        <strain evidence="4">KCTC 23969</strain>
    </source>
</reference>
<gene>
    <name evidence="3" type="ORF">LPB301_06410</name>
</gene>
<dbReference type="AlphaFoldDB" id="A0A1B8U427"/>